<name>A0A552V893_9FLAO</name>
<evidence type="ECO:0000313" key="2">
    <source>
        <dbReference type="Proteomes" id="UP000320643"/>
    </source>
</evidence>
<accession>A0A552V893</accession>
<gene>
    <name evidence="1" type="ORF">FMM05_04715</name>
</gene>
<sequence length="133" mass="14714">MMEGLKNSVFSKVLQVLLIGYFLISSLNLSNNLNRVATTNDDIHKKDCIVWSMVKKMLKCNTAAEEFEDSDNEAGCGNSNKIKLAVDYIIPGCSGFMLSYTIKISGKKLYSTETNSAGILHNRIHVPPPEITL</sequence>
<dbReference type="AlphaFoldDB" id="A0A552V893"/>
<comment type="caution">
    <text evidence="1">The sequence shown here is derived from an EMBL/GenBank/DDBJ whole genome shotgun (WGS) entry which is preliminary data.</text>
</comment>
<reference evidence="1 2" key="1">
    <citation type="submission" date="2019-07" db="EMBL/GenBank/DDBJ databases">
        <title>Flavobacterium sp. nov., isolated from glacier ice.</title>
        <authorList>
            <person name="Liu Q."/>
            <person name="Xin Y.-H."/>
        </authorList>
    </citation>
    <scope>NUCLEOTIDE SEQUENCE [LARGE SCALE GENOMIC DNA]</scope>
    <source>
        <strain evidence="1 2">ZT4R6</strain>
    </source>
</reference>
<dbReference type="OrthoDB" id="1374192at2"/>
<keyword evidence="2" id="KW-1185">Reference proteome</keyword>
<evidence type="ECO:0000313" key="1">
    <source>
        <dbReference type="EMBL" id="TRW26685.1"/>
    </source>
</evidence>
<organism evidence="1 2">
    <name type="scientific">Flavobacterium zepuense</name>
    <dbReference type="NCBI Taxonomy" id="2593302"/>
    <lineage>
        <taxon>Bacteria</taxon>
        <taxon>Pseudomonadati</taxon>
        <taxon>Bacteroidota</taxon>
        <taxon>Flavobacteriia</taxon>
        <taxon>Flavobacteriales</taxon>
        <taxon>Flavobacteriaceae</taxon>
        <taxon>Flavobacterium</taxon>
    </lineage>
</organism>
<dbReference type="EMBL" id="VJVZ01000002">
    <property type="protein sequence ID" value="TRW26685.1"/>
    <property type="molecule type" value="Genomic_DNA"/>
</dbReference>
<dbReference type="Proteomes" id="UP000320643">
    <property type="component" value="Unassembled WGS sequence"/>
</dbReference>
<proteinExistence type="predicted"/>
<protein>
    <submittedName>
        <fullName evidence="1">Uncharacterized protein</fullName>
    </submittedName>
</protein>
<dbReference type="RefSeq" id="WP_143372183.1">
    <property type="nucleotide sequence ID" value="NZ_VJVZ01000002.1"/>
</dbReference>